<name>A0AAJ4VIG9_MAMSC</name>
<comment type="caution">
    <text evidence="1">The sequence shown here is derived from an EMBL/GenBank/DDBJ whole genome shotgun (WGS) entry which is preliminary data.</text>
</comment>
<organism evidence="1 2">
    <name type="scientific">Mammaliicoccus sciuri</name>
    <name type="common">Staphylococcus sciuri</name>
    <dbReference type="NCBI Taxonomy" id="1296"/>
    <lineage>
        <taxon>Bacteria</taxon>
        <taxon>Bacillati</taxon>
        <taxon>Bacillota</taxon>
        <taxon>Bacilli</taxon>
        <taxon>Bacillales</taxon>
        <taxon>Staphylococcaceae</taxon>
        <taxon>Mammaliicoccus</taxon>
    </lineage>
</organism>
<proteinExistence type="predicted"/>
<dbReference type="EMBL" id="RXWV01000023">
    <property type="protein sequence ID" value="RTX73817.1"/>
    <property type="molecule type" value="Genomic_DNA"/>
</dbReference>
<evidence type="ECO:0000313" key="2">
    <source>
        <dbReference type="Proteomes" id="UP000274792"/>
    </source>
</evidence>
<accession>A0AAJ4VIG9</accession>
<sequence length="63" mass="7682">MDIDKFIEDNWQDHNSDLEKLFNKFSKLRPLNKTEKYLMEETMKTNSRIQLSLISKFLDERSK</sequence>
<evidence type="ECO:0000313" key="1">
    <source>
        <dbReference type="EMBL" id="RTX73817.1"/>
    </source>
</evidence>
<gene>
    <name evidence="1" type="ORF">CD117_04305</name>
</gene>
<dbReference type="Proteomes" id="UP000274792">
    <property type="component" value="Unassembled WGS sequence"/>
</dbReference>
<protein>
    <submittedName>
        <fullName evidence="1">Uncharacterized protein</fullName>
    </submittedName>
</protein>
<reference evidence="1 2" key="1">
    <citation type="submission" date="2018-10" db="EMBL/GenBank/DDBJ databases">
        <title>A collection Staphylococci species genome sequencing.</title>
        <authorList>
            <person name="Cole K."/>
        </authorList>
    </citation>
    <scope>NUCLEOTIDE SEQUENCE [LARGE SCALE GENOMIC DNA]</scope>
    <source>
        <strain evidence="2">NCTC 12218</strain>
    </source>
</reference>
<dbReference type="RefSeq" id="WP_126476869.1">
    <property type="nucleotide sequence ID" value="NZ_RXWV01000023.1"/>
</dbReference>
<dbReference type="AlphaFoldDB" id="A0AAJ4VIG9"/>